<evidence type="ECO:0000313" key="1">
    <source>
        <dbReference type="EMBL" id="KYB27530.1"/>
    </source>
</evidence>
<protein>
    <submittedName>
        <fullName evidence="1">Uncharacterized protein</fullName>
    </submittedName>
</protein>
<reference evidence="1 2" key="2">
    <citation type="journal article" date="2010" name="Nucleic Acids Res.">
        <title>BeetleBase in 2010: revisions to provide comprehensive genomic information for Tribolium castaneum.</title>
        <authorList>
            <person name="Kim H.S."/>
            <person name="Murphy T."/>
            <person name="Xia J."/>
            <person name="Caragea D."/>
            <person name="Park Y."/>
            <person name="Beeman R.W."/>
            <person name="Lorenzen M.D."/>
            <person name="Butcher S."/>
            <person name="Manak J.R."/>
            <person name="Brown S.J."/>
        </authorList>
    </citation>
    <scope>GENOME REANNOTATION</scope>
    <source>
        <strain evidence="1 2">Georgia GA2</strain>
    </source>
</reference>
<name>A0A139WHQ6_TRICA</name>
<proteinExistence type="predicted"/>
<gene>
    <name evidence="1" type="primary">AUGUSTUS-3.0.2_34682</name>
    <name evidence="1" type="ORF">TcasGA2_TC034682</name>
</gene>
<evidence type="ECO:0000313" key="2">
    <source>
        <dbReference type="Proteomes" id="UP000007266"/>
    </source>
</evidence>
<keyword evidence="2" id="KW-1185">Reference proteome</keyword>
<reference evidence="1 2" key="1">
    <citation type="journal article" date="2008" name="Nature">
        <title>The genome of the model beetle and pest Tribolium castaneum.</title>
        <authorList>
            <consortium name="Tribolium Genome Sequencing Consortium"/>
            <person name="Richards S."/>
            <person name="Gibbs R.A."/>
            <person name="Weinstock G.M."/>
            <person name="Brown S.J."/>
            <person name="Denell R."/>
            <person name="Beeman R.W."/>
            <person name="Gibbs R."/>
            <person name="Beeman R.W."/>
            <person name="Brown S.J."/>
            <person name="Bucher G."/>
            <person name="Friedrich M."/>
            <person name="Grimmelikhuijzen C.J."/>
            <person name="Klingler M."/>
            <person name="Lorenzen M."/>
            <person name="Richards S."/>
            <person name="Roth S."/>
            <person name="Schroder R."/>
            <person name="Tautz D."/>
            <person name="Zdobnov E.M."/>
            <person name="Muzny D."/>
            <person name="Gibbs R.A."/>
            <person name="Weinstock G.M."/>
            <person name="Attaway T."/>
            <person name="Bell S."/>
            <person name="Buhay C.J."/>
            <person name="Chandrabose M.N."/>
            <person name="Chavez D."/>
            <person name="Clerk-Blankenburg K.P."/>
            <person name="Cree A."/>
            <person name="Dao M."/>
            <person name="Davis C."/>
            <person name="Chacko J."/>
            <person name="Dinh H."/>
            <person name="Dugan-Rocha S."/>
            <person name="Fowler G."/>
            <person name="Garner T.T."/>
            <person name="Garnes J."/>
            <person name="Gnirke A."/>
            <person name="Hawes A."/>
            <person name="Hernandez J."/>
            <person name="Hines S."/>
            <person name="Holder M."/>
            <person name="Hume J."/>
            <person name="Jhangiani S.N."/>
            <person name="Joshi V."/>
            <person name="Khan Z.M."/>
            <person name="Jackson L."/>
            <person name="Kovar C."/>
            <person name="Kowis A."/>
            <person name="Lee S."/>
            <person name="Lewis L.R."/>
            <person name="Margolis J."/>
            <person name="Morgan M."/>
            <person name="Nazareth L.V."/>
            <person name="Nguyen N."/>
            <person name="Okwuonu G."/>
            <person name="Parker D."/>
            <person name="Richards S."/>
            <person name="Ruiz S.J."/>
            <person name="Santibanez J."/>
            <person name="Savard J."/>
            <person name="Scherer S.E."/>
            <person name="Schneider B."/>
            <person name="Sodergren E."/>
            <person name="Tautz D."/>
            <person name="Vattahil S."/>
            <person name="Villasana D."/>
            <person name="White C.S."/>
            <person name="Wright R."/>
            <person name="Park Y."/>
            <person name="Beeman R.W."/>
            <person name="Lord J."/>
            <person name="Oppert B."/>
            <person name="Lorenzen M."/>
            <person name="Brown S."/>
            <person name="Wang L."/>
            <person name="Savard J."/>
            <person name="Tautz D."/>
            <person name="Richards S."/>
            <person name="Weinstock G."/>
            <person name="Gibbs R.A."/>
            <person name="Liu Y."/>
            <person name="Worley K."/>
            <person name="Weinstock G."/>
            <person name="Elsik C.G."/>
            <person name="Reese J.T."/>
            <person name="Elhaik E."/>
            <person name="Landan G."/>
            <person name="Graur D."/>
            <person name="Arensburger P."/>
            <person name="Atkinson P."/>
            <person name="Beeman R.W."/>
            <person name="Beidler J."/>
            <person name="Brown S.J."/>
            <person name="Demuth J.P."/>
            <person name="Drury D.W."/>
            <person name="Du Y.Z."/>
            <person name="Fujiwara H."/>
            <person name="Lorenzen M."/>
            <person name="Maselli V."/>
            <person name="Osanai M."/>
            <person name="Park Y."/>
            <person name="Robertson H.M."/>
            <person name="Tu Z."/>
            <person name="Wang J.J."/>
            <person name="Wang S."/>
            <person name="Richards S."/>
            <person name="Song H."/>
            <person name="Zhang L."/>
            <person name="Sodergren E."/>
            <person name="Werner D."/>
            <person name="Stanke M."/>
            <person name="Morgenstern B."/>
            <person name="Solovyev V."/>
            <person name="Kosarev P."/>
            <person name="Brown G."/>
            <person name="Chen H.C."/>
            <person name="Ermolaeva O."/>
            <person name="Hlavina W."/>
            <person name="Kapustin Y."/>
            <person name="Kiryutin B."/>
            <person name="Kitts P."/>
            <person name="Maglott D."/>
            <person name="Pruitt K."/>
            <person name="Sapojnikov V."/>
            <person name="Souvorov A."/>
            <person name="Mackey A.J."/>
            <person name="Waterhouse R.M."/>
            <person name="Wyder S."/>
            <person name="Zdobnov E.M."/>
            <person name="Zdobnov E.M."/>
            <person name="Wyder S."/>
            <person name="Kriventseva E.V."/>
            <person name="Kadowaki T."/>
            <person name="Bork P."/>
            <person name="Aranda M."/>
            <person name="Bao R."/>
            <person name="Beermann A."/>
            <person name="Berns N."/>
            <person name="Bolognesi R."/>
            <person name="Bonneton F."/>
            <person name="Bopp D."/>
            <person name="Brown S.J."/>
            <person name="Bucher G."/>
            <person name="Butts T."/>
            <person name="Chaumot A."/>
            <person name="Denell R.E."/>
            <person name="Ferrier D.E."/>
            <person name="Friedrich M."/>
            <person name="Gordon C.M."/>
            <person name="Jindra M."/>
            <person name="Klingler M."/>
            <person name="Lan Q."/>
            <person name="Lattorff H.M."/>
            <person name="Laudet V."/>
            <person name="von Levetsow C."/>
            <person name="Liu Z."/>
            <person name="Lutz R."/>
            <person name="Lynch J.A."/>
            <person name="da Fonseca R.N."/>
            <person name="Posnien N."/>
            <person name="Reuter R."/>
            <person name="Roth S."/>
            <person name="Savard J."/>
            <person name="Schinko J.B."/>
            <person name="Schmitt C."/>
            <person name="Schoppmeier M."/>
            <person name="Schroder R."/>
            <person name="Shippy T.D."/>
            <person name="Simonnet F."/>
            <person name="Marques-Souza H."/>
            <person name="Tautz D."/>
            <person name="Tomoyasu Y."/>
            <person name="Trauner J."/>
            <person name="Van der Zee M."/>
            <person name="Vervoort M."/>
            <person name="Wittkopp N."/>
            <person name="Wimmer E.A."/>
            <person name="Yang X."/>
            <person name="Jones A.K."/>
            <person name="Sattelle D.B."/>
            <person name="Ebert P.R."/>
            <person name="Nelson D."/>
            <person name="Scott J.G."/>
            <person name="Beeman R.W."/>
            <person name="Muthukrishnan S."/>
            <person name="Kramer K.J."/>
            <person name="Arakane Y."/>
            <person name="Beeman R.W."/>
            <person name="Zhu Q."/>
            <person name="Hogenkamp D."/>
            <person name="Dixit R."/>
            <person name="Oppert B."/>
            <person name="Jiang H."/>
            <person name="Zou Z."/>
            <person name="Marshall J."/>
            <person name="Elpidina E."/>
            <person name="Vinokurov K."/>
            <person name="Oppert C."/>
            <person name="Zou Z."/>
            <person name="Evans J."/>
            <person name="Lu Z."/>
            <person name="Zhao P."/>
            <person name="Sumathipala N."/>
            <person name="Altincicek B."/>
            <person name="Vilcinskas A."/>
            <person name="Williams M."/>
            <person name="Hultmark D."/>
            <person name="Hetru C."/>
            <person name="Jiang H."/>
            <person name="Grimmelikhuijzen C.J."/>
            <person name="Hauser F."/>
            <person name="Cazzamali G."/>
            <person name="Williamson M."/>
            <person name="Park Y."/>
            <person name="Li B."/>
            <person name="Tanaka Y."/>
            <person name="Predel R."/>
            <person name="Neupert S."/>
            <person name="Schachtner J."/>
            <person name="Verleyen P."/>
            <person name="Raible F."/>
            <person name="Bork P."/>
            <person name="Friedrich M."/>
            <person name="Walden K.K."/>
            <person name="Robertson H.M."/>
            <person name="Angeli S."/>
            <person name="Foret S."/>
            <person name="Bucher G."/>
            <person name="Schuetz S."/>
            <person name="Maleszka R."/>
            <person name="Wimmer E.A."/>
            <person name="Beeman R.W."/>
            <person name="Lorenzen M."/>
            <person name="Tomoyasu Y."/>
            <person name="Miller S.C."/>
            <person name="Grossmann D."/>
            <person name="Bucher G."/>
        </authorList>
    </citation>
    <scope>NUCLEOTIDE SEQUENCE [LARGE SCALE GENOMIC DNA]</scope>
    <source>
        <strain evidence="1 2">Georgia GA2</strain>
    </source>
</reference>
<accession>A0A139WHQ6</accession>
<dbReference type="InParanoid" id="A0A139WHQ6"/>
<dbReference type="EMBL" id="KQ971342">
    <property type="protein sequence ID" value="KYB27530.1"/>
    <property type="molecule type" value="Genomic_DNA"/>
</dbReference>
<dbReference type="Proteomes" id="UP000007266">
    <property type="component" value="Linkage group 5"/>
</dbReference>
<organism evidence="1 2">
    <name type="scientific">Tribolium castaneum</name>
    <name type="common">Red flour beetle</name>
    <dbReference type="NCBI Taxonomy" id="7070"/>
    <lineage>
        <taxon>Eukaryota</taxon>
        <taxon>Metazoa</taxon>
        <taxon>Ecdysozoa</taxon>
        <taxon>Arthropoda</taxon>
        <taxon>Hexapoda</taxon>
        <taxon>Insecta</taxon>
        <taxon>Pterygota</taxon>
        <taxon>Neoptera</taxon>
        <taxon>Endopterygota</taxon>
        <taxon>Coleoptera</taxon>
        <taxon>Polyphaga</taxon>
        <taxon>Cucujiformia</taxon>
        <taxon>Tenebrionidae</taxon>
        <taxon>Tenebrionidae incertae sedis</taxon>
        <taxon>Tribolium</taxon>
    </lineage>
</organism>
<sequence length="56" mass="6244">MHNGDTGERLNQPKISIFLDDIFNIVADDAVESDVEITQYRLFAETGLEAETQSEG</sequence>
<dbReference type="AlphaFoldDB" id="A0A139WHQ6"/>